<name>A0A6G9YKA4_9NOCA</name>
<protein>
    <recommendedName>
        <fullName evidence="2">Competence protein CoiA nuclease-like domain-containing protein</fullName>
    </recommendedName>
</protein>
<gene>
    <name evidence="3" type="ORF">F5544_28945</name>
</gene>
<feature type="domain" description="Competence protein CoiA nuclease-like" evidence="2">
    <location>
        <begin position="83"/>
        <end position="160"/>
    </location>
</feature>
<evidence type="ECO:0000313" key="3">
    <source>
        <dbReference type="EMBL" id="QIS13634.1"/>
    </source>
</evidence>
<dbReference type="KEGG" id="nah:F5544_28945"/>
<dbReference type="AlphaFoldDB" id="A0A6G9YKA4"/>
<dbReference type="Pfam" id="PF06054">
    <property type="entry name" value="CoiA_nuc"/>
    <property type="match status" value="1"/>
</dbReference>
<accession>A0A6G9YKA4</accession>
<dbReference type="Proteomes" id="UP000503540">
    <property type="component" value="Chromosome"/>
</dbReference>
<dbReference type="RefSeq" id="WP_167476147.1">
    <property type="nucleotide sequence ID" value="NZ_CP046172.1"/>
</dbReference>
<reference evidence="3 4" key="1">
    <citation type="journal article" date="2019" name="ACS Chem. Biol.">
        <title>Identification and Mobilization of a Cryptic Antibiotic Biosynthesis Gene Locus from a Human-Pathogenic Nocardia Isolate.</title>
        <authorList>
            <person name="Herisse M."/>
            <person name="Ishida K."/>
            <person name="Porter J.L."/>
            <person name="Howden B."/>
            <person name="Hertweck C."/>
            <person name="Stinear T.P."/>
            <person name="Pidot S.J."/>
        </authorList>
    </citation>
    <scope>NUCLEOTIDE SEQUENCE [LARGE SCALE GENOMIC DNA]</scope>
    <source>
        <strain evidence="3 4">AUSMDU00012717</strain>
    </source>
</reference>
<evidence type="ECO:0000313" key="4">
    <source>
        <dbReference type="Proteomes" id="UP000503540"/>
    </source>
</evidence>
<dbReference type="InterPro" id="IPR010330">
    <property type="entry name" value="CoiA_nuc"/>
</dbReference>
<feature type="coiled-coil region" evidence="1">
    <location>
        <begin position="251"/>
        <end position="288"/>
    </location>
</feature>
<dbReference type="EMBL" id="CP046172">
    <property type="protein sequence ID" value="QIS13634.1"/>
    <property type="molecule type" value="Genomic_DNA"/>
</dbReference>
<sequence>MAGDFGGSICEASEMTAALDHYGRFIDIRWPGAAEVWKGRKGLQCLVCRRGVEAYRSRRGNLFVRHEKTGHDGESHPTATGLETYLHKRLKYWVRDQLRARGVHDAEVEQHVGDQIPDVYGHRDGRAFAVEIQYSDLDYSTARERTQGLRAAGCEVLWLTRNCDWVEKLPALGVKHFDPPDSGYRAHIGYLAMNAGNRLRVQTYDLDRFFAQWIDNAVAWAYRDRNTGGWATVTDWEQHTKQQADTIGEQRRQLEAAAAREQQHDQDLEKAEAEAVKLELECEQHKQAHRTALVAIKNL</sequence>
<keyword evidence="4" id="KW-1185">Reference proteome</keyword>
<proteinExistence type="predicted"/>
<evidence type="ECO:0000259" key="2">
    <source>
        <dbReference type="Pfam" id="PF06054"/>
    </source>
</evidence>
<keyword evidence="1" id="KW-0175">Coiled coil</keyword>
<evidence type="ECO:0000256" key="1">
    <source>
        <dbReference type="SAM" id="Coils"/>
    </source>
</evidence>
<organism evidence="3 4">
    <name type="scientific">Nocardia arthritidis</name>
    <dbReference type="NCBI Taxonomy" id="228602"/>
    <lineage>
        <taxon>Bacteria</taxon>
        <taxon>Bacillati</taxon>
        <taxon>Actinomycetota</taxon>
        <taxon>Actinomycetes</taxon>
        <taxon>Mycobacteriales</taxon>
        <taxon>Nocardiaceae</taxon>
        <taxon>Nocardia</taxon>
    </lineage>
</organism>